<accession>A0ABD0KWG2</accession>
<organism evidence="2 3">
    <name type="scientific">Batillaria attramentaria</name>
    <dbReference type="NCBI Taxonomy" id="370345"/>
    <lineage>
        <taxon>Eukaryota</taxon>
        <taxon>Metazoa</taxon>
        <taxon>Spiralia</taxon>
        <taxon>Lophotrochozoa</taxon>
        <taxon>Mollusca</taxon>
        <taxon>Gastropoda</taxon>
        <taxon>Caenogastropoda</taxon>
        <taxon>Sorbeoconcha</taxon>
        <taxon>Cerithioidea</taxon>
        <taxon>Batillariidae</taxon>
        <taxon>Batillaria</taxon>
    </lineage>
</organism>
<dbReference type="EMBL" id="JACVVK020000114">
    <property type="protein sequence ID" value="KAK7491452.1"/>
    <property type="molecule type" value="Genomic_DNA"/>
</dbReference>
<protein>
    <submittedName>
        <fullName evidence="2">Uncharacterized protein</fullName>
    </submittedName>
</protein>
<dbReference type="Proteomes" id="UP001519460">
    <property type="component" value="Unassembled WGS sequence"/>
</dbReference>
<keyword evidence="3" id="KW-1185">Reference proteome</keyword>
<evidence type="ECO:0000313" key="3">
    <source>
        <dbReference type="Proteomes" id="UP001519460"/>
    </source>
</evidence>
<gene>
    <name evidence="2" type="ORF">BaRGS_00017281</name>
</gene>
<feature type="region of interest" description="Disordered" evidence="1">
    <location>
        <begin position="1"/>
        <end position="25"/>
    </location>
</feature>
<comment type="caution">
    <text evidence="2">The sequence shown here is derived from an EMBL/GenBank/DDBJ whole genome shotgun (WGS) entry which is preliminary data.</text>
</comment>
<name>A0ABD0KWG2_9CAEN</name>
<evidence type="ECO:0000256" key="1">
    <source>
        <dbReference type="SAM" id="MobiDB-lite"/>
    </source>
</evidence>
<dbReference type="AlphaFoldDB" id="A0ABD0KWG2"/>
<feature type="compositionally biased region" description="Polar residues" evidence="1">
    <location>
        <begin position="11"/>
        <end position="25"/>
    </location>
</feature>
<evidence type="ECO:0000313" key="2">
    <source>
        <dbReference type="EMBL" id="KAK7491452.1"/>
    </source>
</evidence>
<reference evidence="2 3" key="1">
    <citation type="journal article" date="2023" name="Sci. Data">
        <title>Genome assembly of the Korean intertidal mud-creeper Batillaria attramentaria.</title>
        <authorList>
            <person name="Patra A.K."/>
            <person name="Ho P.T."/>
            <person name="Jun S."/>
            <person name="Lee S.J."/>
            <person name="Kim Y."/>
            <person name="Won Y.J."/>
        </authorList>
    </citation>
    <scope>NUCLEOTIDE SEQUENCE [LARGE SCALE GENOMIC DNA]</scope>
    <source>
        <strain evidence="2">Wonlab-2016</strain>
    </source>
</reference>
<proteinExistence type="predicted"/>
<sequence>MASRAGLGFSRLSTRQTKQTINTPQSFSVTPSLQNLFMVLNKHQTACQLPLVTEGLGKPAATVVLCCVTLCLASVRWSSSKMKSAARQITRATRLRYFSCALKISSGA</sequence>